<dbReference type="CDD" id="cd07377">
    <property type="entry name" value="WHTH_GntR"/>
    <property type="match status" value="1"/>
</dbReference>
<dbReference type="EMBL" id="NOXS01000026">
    <property type="protein sequence ID" value="OYQ20785.1"/>
    <property type="molecule type" value="Genomic_DNA"/>
</dbReference>
<evidence type="ECO:0000313" key="5">
    <source>
        <dbReference type="EMBL" id="OYQ20785.1"/>
    </source>
</evidence>
<dbReference type="RefSeq" id="WP_094407652.1">
    <property type="nucleotide sequence ID" value="NZ_BMJZ01000001.1"/>
</dbReference>
<feature type="domain" description="HTH gntR-type" evidence="4">
    <location>
        <begin position="11"/>
        <end position="79"/>
    </location>
</feature>
<gene>
    <name evidence="5" type="ORF">CHR90_03805</name>
</gene>
<evidence type="ECO:0000256" key="2">
    <source>
        <dbReference type="ARBA" id="ARBA00023125"/>
    </source>
</evidence>
<dbReference type="Gene3D" id="1.10.10.10">
    <property type="entry name" value="Winged helix-like DNA-binding domain superfamily/Winged helix DNA-binding domain"/>
    <property type="match status" value="1"/>
</dbReference>
<dbReference type="InterPro" id="IPR036390">
    <property type="entry name" value="WH_DNA-bd_sf"/>
</dbReference>
<keyword evidence="2" id="KW-0238">DNA-binding</keyword>
<dbReference type="Proteomes" id="UP000216361">
    <property type="component" value="Unassembled WGS sequence"/>
</dbReference>
<accession>A0A255XWL1</accession>
<comment type="caution">
    <text evidence="5">The sequence shown here is derived from an EMBL/GenBank/DDBJ whole genome shotgun (WGS) entry which is preliminary data.</text>
</comment>
<evidence type="ECO:0000259" key="4">
    <source>
        <dbReference type="PROSITE" id="PS50949"/>
    </source>
</evidence>
<reference evidence="5 6" key="1">
    <citation type="submission" date="2017-07" db="EMBL/GenBank/DDBJ databases">
        <title>Elstera cyanobacteriorum sp. nov., a novel bacterium isolated from cyanobacterial aggregates in a eutrophic lake.</title>
        <authorList>
            <person name="Cai H."/>
        </authorList>
    </citation>
    <scope>NUCLEOTIDE SEQUENCE [LARGE SCALE GENOMIC DNA]</scope>
    <source>
        <strain evidence="5 6">TH019</strain>
    </source>
</reference>
<dbReference type="SMART" id="SM00895">
    <property type="entry name" value="FCD"/>
    <property type="match status" value="1"/>
</dbReference>
<dbReference type="AlphaFoldDB" id="A0A255XWL1"/>
<dbReference type="InterPro" id="IPR011711">
    <property type="entry name" value="GntR_C"/>
</dbReference>
<proteinExistence type="predicted"/>
<dbReference type="InterPro" id="IPR008920">
    <property type="entry name" value="TF_FadR/GntR_C"/>
</dbReference>
<dbReference type="Gene3D" id="1.20.120.530">
    <property type="entry name" value="GntR ligand-binding domain-like"/>
    <property type="match status" value="1"/>
</dbReference>
<dbReference type="SUPFAM" id="SSF46785">
    <property type="entry name" value="Winged helix' DNA-binding domain"/>
    <property type="match status" value="1"/>
</dbReference>
<keyword evidence="3" id="KW-0804">Transcription</keyword>
<dbReference type="Pfam" id="PF00392">
    <property type="entry name" value="GntR"/>
    <property type="match status" value="1"/>
</dbReference>
<sequence length="230" mass="25021">MPAVLKPIEPRRLYQQVADQIRSLIASGGFLPGTRLPPERDLAQQLGVSRPSLREALIALEIDGSVEIRMGSGVYVCAPPERVAANTVALGESPSELMQARAALEGAVVALACARATPDGIARLREALSRMQAEIQDGRSPVDHDRQFHLTLAQMSGNSVLARLVGDLFDERHSPISSQLRERFDSLQTWRAAVEEHEAIVQALEAADPLAAQTAMRHHLKTSTDRWIGG</sequence>
<organism evidence="5 6">
    <name type="scientific">Elstera cyanobacteriorum</name>
    <dbReference type="NCBI Taxonomy" id="2022747"/>
    <lineage>
        <taxon>Bacteria</taxon>
        <taxon>Pseudomonadati</taxon>
        <taxon>Pseudomonadota</taxon>
        <taxon>Alphaproteobacteria</taxon>
        <taxon>Rhodospirillales</taxon>
        <taxon>Rhodospirillaceae</taxon>
        <taxon>Elstera</taxon>
    </lineage>
</organism>
<dbReference type="OrthoDB" id="9812645at2"/>
<dbReference type="InterPro" id="IPR036388">
    <property type="entry name" value="WH-like_DNA-bd_sf"/>
</dbReference>
<keyword evidence="6" id="KW-1185">Reference proteome</keyword>
<evidence type="ECO:0000256" key="3">
    <source>
        <dbReference type="ARBA" id="ARBA00023163"/>
    </source>
</evidence>
<dbReference type="GO" id="GO:0003677">
    <property type="term" value="F:DNA binding"/>
    <property type="evidence" value="ECO:0007669"/>
    <property type="project" value="UniProtKB-KW"/>
</dbReference>
<dbReference type="SUPFAM" id="SSF48008">
    <property type="entry name" value="GntR ligand-binding domain-like"/>
    <property type="match status" value="1"/>
</dbReference>
<keyword evidence="1" id="KW-0805">Transcription regulation</keyword>
<dbReference type="PROSITE" id="PS50949">
    <property type="entry name" value="HTH_GNTR"/>
    <property type="match status" value="1"/>
</dbReference>
<dbReference type="PANTHER" id="PTHR43537">
    <property type="entry name" value="TRANSCRIPTIONAL REGULATOR, GNTR FAMILY"/>
    <property type="match status" value="1"/>
</dbReference>
<dbReference type="SMART" id="SM00345">
    <property type="entry name" value="HTH_GNTR"/>
    <property type="match status" value="1"/>
</dbReference>
<dbReference type="Pfam" id="PF07729">
    <property type="entry name" value="FCD"/>
    <property type="match status" value="1"/>
</dbReference>
<dbReference type="InterPro" id="IPR000524">
    <property type="entry name" value="Tscrpt_reg_HTH_GntR"/>
</dbReference>
<protein>
    <submittedName>
        <fullName evidence="5">GntR family transcriptional regulator</fullName>
    </submittedName>
</protein>
<dbReference type="GO" id="GO:0003700">
    <property type="term" value="F:DNA-binding transcription factor activity"/>
    <property type="evidence" value="ECO:0007669"/>
    <property type="project" value="InterPro"/>
</dbReference>
<name>A0A255XWL1_9PROT</name>
<dbReference type="PRINTS" id="PR00035">
    <property type="entry name" value="HTHGNTR"/>
</dbReference>
<dbReference type="PANTHER" id="PTHR43537:SF5">
    <property type="entry name" value="UXU OPERON TRANSCRIPTIONAL REGULATOR"/>
    <property type="match status" value="1"/>
</dbReference>
<evidence type="ECO:0000313" key="6">
    <source>
        <dbReference type="Proteomes" id="UP000216361"/>
    </source>
</evidence>
<evidence type="ECO:0000256" key="1">
    <source>
        <dbReference type="ARBA" id="ARBA00023015"/>
    </source>
</evidence>